<reference evidence="3" key="1">
    <citation type="submission" date="2017-04" db="EMBL/GenBank/DDBJ databases">
        <authorList>
            <person name="Varghese N."/>
            <person name="Submissions S."/>
        </authorList>
    </citation>
    <scope>NUCLEOTIDE SEQUENCE [LARGE SCALE GENOMIC DNA]</scope>
    <source>
        <strain evidence="3">DSM 4125</strain>
    </source>
</reference>
<keyword evidence="1" id="KW-0812">Transmembrane</keyword>
<evidence type="ECO:0000313" key="3">
    <source>
        <dbReference type="Proteomes" id="UP000193804"/>
    </source>
</evidence>
<evidence type="ECO:0000313" key="2">
    <source>
        <dbReference type="EMBL" id="SMG24753.1"/>
    </source>
</evidence>
<keyword evidence="3" id="KW-1185">Reference proteome</keyword>
<name>A0A1X7JAM4_9BACT</name>
<evidence type="ECO:0008006" key="4">
    <source>
        <dbReference type="Google" id="ProtNLM"/>
    </source>
</evidence>
<dbReference type="Proteomes" id="UP000193804">
    <property type="component" value="Unassembled WGS sequence"/>
</dbReference>
<dbReference type="EMBL" id="FXAW01000002">
    <property type="protein sequence ID" value="SMG24753.1"/>
    <property type="molecule type" value="Genomic_DNA"/>
</dbReference>
<feature type="transmembrane region" description="Helical" evidence="1">
    <location>
        <begin position="15"/>
        <end position="35"/>
    </location>
</feature>
<proteinExistence type="predicted"/>
<dbReference type="RefSeq" id="WP_085516415.1">
    <property type="nucleotide sequence ID" value="NZ_FXAW01000002.1"/>
</dbReference>
<sequence length="60" mass="6185">MENLSFEELNETNGGSIAGLVAAGITIVGAAIYVYNNAADMAQGFEDGVNGNYNPPSDCN</sequence>
<protein>
    <recommendedName>
        <fullName evidence="4">Class IIb bacteriocin, lactobin A/cerein 7B family</fullName>
    </recommendedName>
</protein>
<evidence type="ECO:0000256" key="1">
    <source>
        <dbReference type="SAM" id="Phobius"/>
    </source>
</evidence>
<dbReference type="AlphaFoldDB" id="A0A1X7JAM4"/>
<gene>
    <name evidence="2" type="ORF">SAMN05661096_01486</name>
</gene>
<keyword evidence="1" id="KW-0472">Membrane</keyword>
<accession>A0A1X7JAM4</accession>
<keyword evidence="1" id="KW-1133">Transmembrane helix</keyword>
<organism evidence="2 3">
    <name type="scientific">Marivirga sericea</name>
    <dbReference type="NCBI Taxonomy" id="1028"/>
    <lineage>
        <taxon>Bacteria</taxon>
        <taxon>Pseudomonadati</taxon>
        <taxon>Bacteroidota</taxon>
        <taxon>Cytophagia</taxon>
        <taxon>Cytophagales</taxon>
        <taxon>Marivirgaceae</taxon>
        <taxon>Marivirga</taxon>
    </lineage>
</organism>